<dbReference type="Proteomes" id="UP000826271">
    <property type="component" value="Unassembled WGS sequence"/>
</dbReference>
<dbReference type="PROSITE" id="PS51729">
    <property type="entry name" value="GNAT_YJDJ"/>
    <property type="match status" value="1"/>
</dbReference>
<dbReference type="PANTHER" id="PTHR31435">
    <property type="entry name" value="PROTEIN NATD1"/>
    <property type="match status" value="1"/>
</dbReference>
<dbReference type="FunFam" id="3.40.630.30:FF:000106">
    <property type="entry name" value="Acetyltransferase At1g77540"/>
    <property type="match status" value="1"/>
</dbReference>
<dbReference type="InterPro" id="IPR016181">
    <property type="entry name" value="Acyl_CoA_acyltransferase"/>
</dbReference>
<organism evidence="2 3">
    <name type="scientific">Buddleja alternifolia</name>
    <dbReference type="NCBI Taxonomy" id="168488"/>
    <lineage>
        <taxon>Eukaryota</taxon>
        <taxon>Viridiplantae</taxon>
        <taxon>Streptophyta</taxon>
        <taxon>Embryophyta</taxon>
        <taxon>Tracheophyta</taxon>
        <taxon>Spermatophyta</taxon>
        <taxon>Magnoliopsida</taxon>
        <taxon>eudicotyledons</taxon>
        <taxon>Gunneridae</taxon>
        <taxon>Pentapetalae</taxon>
        <taxon>asterids</taxon>
        <taxon>lamiids</taxon>
        <taxon>Lamiales</taxon>
        <taxon>Scrophulariaceae</taxon>
        <taxon>Buddlejeae</taxon>
        <taxon>Buddleja</taxon>
    </lineage>
</organism>
<proteinExistence type="predicted"/>
<dbReference type="SUPFAM" id="SSF55729">
    <property type="entry name" value="Acyl-CoA N-acyltransferases (Nat)"/>
    <property type="match status" value="1"/>
</dbReference>
<gene>
    <name evidence="2" type="ORF">BUALT_Bualt08G0119600</name>
</gene>
<dbReference type="Pfam" id="PF14542">
    <property type="entry name" value="Acetyltransf_CG"/>
    <property type="match status" value="1"/>
</dbReference>
<keyword evidence="3" id="KW-1185">Reference proteome</keyword>
<name>A0AAV6XGJ0_9LAMI</name>
<dbReference type="PANTHER" id="PTHR31435:SF9">
    <property type="entry name" value="PROTEIN NATD1"/>
    <property type="match status" value="1"/>
</dbReference>
<feature type="domain" description="N-acetyltransferase" evidence="1">
    <location>
        <begin position="5"/>
        <end position="103"/>
    </location>
</feature>
<accession>A0AAV6XGJ0</accession>
<reference evidence="2" key="1">
    <citation type="submission" date="2019-10" db="EMBL/GenBank/DDBJ databases">
        <authorList>
            <person name="Zhang R."/>
            <person name="Pan Y."/>
            <person name="Wang J."/>
            <person name="Ma R."/>
            <person name="Yu S."/>
        </authorList>
    </citation>
    <scope>NUCLEOTIDE SEQUENCE</scope>
    <source>
        <strain evidence="2">LA-IB0</strain>
        <tissue evidence="2">Leaf</tissue>
    </source>
</reference>
<dbReference type="EMBL" id="WHWC01000008">
    <property type="protein sequence ID" value="KAG8378265.1"/>
    <property type="molecule type" value="Genomic_DNA"/>
</dbReference>
<protein>
    <recommendedName>
        <fullName evidence="1">N-acetyltransferase domain-containing protein</fullName>
    </recommendedName>
</protein>
<dbReference type="InterPro" id="IPR045057">
    <property type="entry name" value="Gcn5-rel_NAT"/>
</dbReference>
<sequence>MATEEMNKNKNKILWNEKERKFETEDKKAYLEYEEVKINGVGKVMDITHTYVPPSKRGLGLASHLCVAAFSHAQYHSSSVIPTCSYVSVEVDVIISESLLLVPYDGYLIVR</sequence>
<dbReference type="InterPro" id="IPR031165">
    <property type="entry name" value="GNAT_YJDJ"/>
</dbReference>
<dbReference type="AlphaFoldDB" id="A0AAV6XGJ0"/>
<evidence type="ECO:0000259" key="1">
    <source>
        <dbReference type="PROSITE" id="PS51729"/>
    </source>
</evidence>
<evidence type="ECO:0000313" key="3">
    <source>
        <dbReference type="Proteomes" id="UP000826271"/>
    </source>
</evidence>
<evidence type="ECO:0000313" key="2">
    <source>
        <dbReference type="EMBL" id="KAG8378265.1"/>
    </source>
</evidence>
<dbReference type="Gene3D" id="3.40.630.30">
    <property type="match status" value="1"/>
</dbReference>
<comment type="caution">
    <text evidence="2">The sequence shown here is derived from an EMBL/GenBank/DDBJ whole genome shotgun (WGS) entry which is preliminary data.</text>
</comment>